<dbReference type="OMA" id="NTDFANE"/>
<feature type="compositionally biased region" description="Basic and acidic residues" evidence="1">
    <location>
        <begin position="996"/>
        <end position="1009"/>
    </location>
</feature>
<feature type="compositionally biased region" description="Basic and acidic residues" evidence="1">
    <location>
        <begin position="256"/>
        <end position="276"/>
    </location>
</feature>
<evidence type="ECO:0000313" key="3">
    <source>
        <dbReference type="Proteomes" id="UP000318571"/>
    </source>
</evidence>
<feature type="region of interest" description="Disordered" evidence="1">
    <location>
        <begin position="240"/>
        <end position="340"/>
    </location>
</feature>
<proteinExistence type="predicted"/>
<evidence type="ECO:0008006" key="4">
    <source>
        <dbReference type="Google" id="ProtNLM"/>
    </source>
</evidence>
<comment type="caution">
    <text evidence="2">The sequence shown here is derived from an EMBL/GenBank/DDBJ whole genome shotgun (WGS) entry which is preliminary data.</text>
</comment>
<feature type="compositionally biased region" description="Polar residues" evidence="1">
    <location>
        <begin position="960"/>
        <end position="972"/>
    </location>
</feature>
<sequence length="1019" mass="112123">MFKGLSGLKKAVKGGFSAVQEHSSQLAEQVVGDPSTSKDNLKESIKKRVQGGVASVVDASGNVLGPEAGTHKEKASDVARNIKHYGAFTEDYLGYADPTKDLRKAVKEQEKAAKKARKDKKKKTGKKEDLFDPENIAKYKREIEERKRREAEAQKAAGDCSDEDNSDVGVNENRENLDLQLVTEGHSSSERETPIKSPVSGAVTPQRNDKDNWTLFQNLTSGVDHLIQKTKDDLVGLKQESYFKKKEPEETSDTEGVEKSGKDSKRKWVDLDRNSFDDFDGEVSGDEENKVPDVSSRKDSSGQKPLVDSSQKQEVQEKQVSREPSEEEEPLDPDDDDDLFNTAFVDAITSGDVKLVVIPDDPVQEEGDDPFNTDFANEVVKKQEEYKRREVTKLKFSGLSSVADVLSGKADKVDKSLVDVTVKRKRRRANRINLIADDNNEVTALEDIATHEPQKDQEASGVVDFLSEFDSSLPVPEGDLLATSPLADINQKPVESKAALDLSEFEEFGGEVSPKGSNLTSNVAILSGEFAKPAEEEEDDFDAAFDVLAKESVTKTRLEELEKQFENDDIFDTSNADKVLKLASLIDPINKEEEEITFEDPFDTSAYDSITGDVETELEFESLAQRETPVINTDQVVPSSGGDAFGGTKAQGADEGWAKFGDRKPPPRPQPPRPRPARPPPSFIGNALTEADAPGIVVKAPSTESIKSWNISVAENLIKQSEDAVIAQTVLEEEEFDPFDTNKFDAIVQKIEDDPFDTKEYDNIVKLEVENAEDDIEDPFDTSHLDGGEPQQQVTAPKRNSLKPALKEDIEWDSANEEEEVPDVISLDLLSQKDTDSTPALVTEETLAPTKPEPVEVDPFDTDFAADVLPDKGDPFDTSYVKHGPGKAELKALEEEFLTEQKKEKPKKPKSKLVPGIAGRARPKGSIKNKSLPKVQAPEPEPIEDDPFDTSIADKLITDPVSTALPTQSTNKTETPEASSPPESEDPFDTTAAEKVIAKDPAETTLKETSDEDDFDPRA</sequence>
<feature type="region of interest" description="Disordered" evidence="1">
    <location>
        <begin position="23"/>
        <end position="43"/>
    </location>
</feature>
<protein>
    <recommendedName>
        <fullName evidence="4">Protein stoned-A</fullName>
    </recommendedName>
</protein>
<feature type="compositionally biased region" description="Basic and acidic residues" evidence="1">
    <location>
        <begin position="126"/>
        <end position="153"/>
    </location>
</feature>
<feature type="compositionally biased region" description="Pro residues" evidence="1">
    <location>
        <begin position="667"/>
        <end position="682"/>
    </location>
</feature>
<reference evidence="2 3" key="1">
    <citation type="journal article" date="2018" name="Nat. Ecol. Evol.">
        <title>Genomic signatures of mitonuclear coevolution across populations of Tigriopus californicus.</title>
        <authorList>
            <person name="Barreto F.S."/>
            <person name="Watson E.T."/>
            <person name="Lima T.G."/>
            <person name="Willett C.S."/>
            <person name="Edmands S."/>
            <person name="Li W."/>
            <person name="Burton R.S."/>
        </authorList>
    </citation>
    <scope>NUCLEOTIDE SEQUENCE [LARGE SCALE GENOMIC DNA]</scope>
    <source>
        <strain evidence="2 3">San Diego</strain>
    </source>
</reference>
<feature type="region of interest" description="Disordered" evidence="1">
    <location>
        <begin position="105"/>
        <end position="209"/>
    </location>
</feature>
<feature type="region of interest" description="Disordered" evidence="1">
    <location>
        <begin position="897"/>
        <end position="1019"/>
    </location>
</feature>
<keyword evidence="3" id="KW-1185">Reference proteome</keyword>
<feature type="compositionally biased region" description="Basic and acidic residues" evidence="1">
    <location>
        <begin position="240"/>
        <end position="249"/>
    </location>
</feature>
<organism evidence="2 3">
    <name type="scientific">Tigriopus californicus</name>
    <name type="common">Marine copepod</name>
    <dbReference type="NCBI Taxonomy" id="6832"/>
    <lineage>
        <taxon>Eukaryota</taxon>
        <taxon>Metazoa</taxon>
        <taxon>Ecdysozoa</taxon>
        <taxon>Arthropoda</taxon>
        <taxon>Crustacea</taxon>
        <taxon>Multicrustacea</taxon>
        <taxon>Hexanauplia</taxon>
        <taxon>Copepoda</taxon>
        <taxon>Harpacticoida</taxon>
        <taxon>Harpacticidae</taxon>
        <taxon>Tigriopus</taxon>
    </lineage>
</organism>
<feature type="region of interest" description="Disordered" evidence="1">
    <location>
        <begin position="772"/>
        <end position="859"/>
    </location>
</feature>
<gene>
    <name evidence="2" type="ORF">TCAL_03141</name>
</gene>
<evidence type="ECO:0000256" key="1">
    <source>
        <dbReference type="SAM" id="MobiDB-lite"/>
    </source>
</evidence>
<feature type="compositionally biased region" description="Acidic residues" evidence="1">
    <location>
        <begin position="1010"/>
        <end position="1019"/>
    </location>
</feature>
<dbReference type="EMBL" id="VCGU01000008">
    <property type="protein sequence ID" value="TRY71729.1"/>
    <property type="molecule type" value="Genomic_DNA"/>
</dbReference>
<accession>A0A553P220</accession>
<feature type="compositionally biased region" description="Basic and acidic residues" evidence="1">
    <location>
        <begin position="287"/>
        <end position="301"/>
    </location>
</feature>
<feature type="region of interest" description="Disordered" evidence="1">
    <location>
        <begin position="633"/>
        <end position="689"/>
    </location>
</feature>
<name>A0A553P220_TIGCA</name>
<dbReference type="Proteomes" id="UP000318571">
    <property type="component" value="Chromosome 7"/>
</dbReference>
<feature type="compositionally biased region" description="Acidic residues" evidence="1">
    <location>
        <begin position="810"/>
        <end position="822"/>
    </location>
</feature>
<evidence type="ECO:0000313" key="2">
    <source>
        <dbReference type="EMBL" id="TRY71729.1"/>
    </source>
</evidence>
<dbReference type="OrthoDB" id="6363808at2759"/>
<feature type="compositionally biased region" description="Acidic residues" evidence="1">
    <location>
        <begin position="277"/>
        <end position="286"/>
    </location>
</feature>
<dbReference type="AlphaFoldDB" id="A0A553P220"/>
<feature type="compositionally biased region" description="Basic residues" evidence="1">
    <location>
        <begin position="114"/>
        <end position="125"/>
    </location>
</feature>
<feature type="compositionally biased region" description="Acidic residues" evidence="1">
    <location>
        <begin position="325"/>
        <end position="339"/>
    </location>
</feature>
<feature type="compositionally biased region" description="Basic and acidic residues" evidence="1">
    <location>
        <begin position="656"/>
        <end position="665"/>
    </location>
</feature>
<feature type="compositionally biased region" description="Basic and acidic residues" evidence="1">
    <location>
        <begin position="314"/>
        <end position="324"/>
    </location>
</feature>